<dbReference type="SUPFAM" id="SSF51197">
    <property type="entry name" value="Clavaminate synthase-like"/>
    <property type="match status" value="1"/>
</dbReference>
<dbReference type="STRING" id="1450539.A0A319A1Q5"/>
<dbReference type="Proteomes" id="UP000248349">
    <property type="component" value="Unassembled WGS sequence"/>
</dbReference>
<organism evidence="2 3">
    <name type="scientific">Aspergillus saccharolyticus JOP 1030-1</name>
    <dbReference type="NCBI Taxonomy" id="1450539"/>
    <lineage>
        <taxon>Eukaryota</taxon>
        <taxon>Fungi</taxon>
        <taxon>Dikarya</taxon>
        <taxon>Ascomycota</taxon>
        <taxon>Pezizomycotina</taxon>
        <taxon>Eurotiomycetes</taxon>
        <taxon>Eurotiomycetidae</taxon>
        <taxon>Eurotiales</taxon>
        <taxon>Aspergillaceae</taxon>
        <taxon>Aspergillus</taxon>
        <taxon>Aspergillus subgen. Circumdati</taxon>
    </lineage>
</organism>
<dbReference type="AlphaFoldDB" id="A0A319A1Q5"/>
<reference evidence="2 3" key="1">
    <citation type="submission" date="2016-12" db="EMBL/GenBank/DDBJ databases">
        <title>The genomes of Aspergillus section Nigri reveals drivers in fungal speciation.</title>
        <authorList>
            <consortium name="DOE Joint Genome Institute"/>
            <person name="Vesth T.C."/>
            <person name="Nybo J."/>
            <person name="Theobald S."/>
            <person name="Brandl J."/>
            <person name="Frisvad J.C."/>
            <person name="Nielsen K.F."/>
            <person name="Lyhne E.K."/>
            <person name="Kogle M.E."/>
            <person name="Kuo A."/>
            <person name="Riley R."/>
            <person name="Clum A."/>
            <person name="Nolan M."/>
            <person name="Lipzen A."/>
            <person name="Salamov A."/>
            <person name="Henrissat B."/>
            <person name="Wiebenga A."/>
            <person name="De Vries R.P."/>
            <person name="Grigoriev I.V."/>
            <person name="Mortensen U.H."/>
            <person name="Andersen M.R."/>
            <person name="Baker S.E."/>
        </authorList>
    </citation>
    <scope>NUCLEOTIDE SEQUENCE [LARGE SCALE GENOMIC DNA]</scope>
    <source>
        <strain evidence="2 3">JOP 1030-1</strain>
    </source>
</reference>
<dbReference type="RefSeq" id="XP_025432200.1">
    <property type="nucleotide sequence ID" value="XM_025577328.1"/>
</dbReference>
<evidence type="ECO:0008006" key="4">
    <source>
        <dbReference type="Google" id="ProtNLM"/>
    </source>
</evidence>
<evidence type="ECO:0000313" key="3">
    <source>
        <dbReference type="Proteomes" id="UP000248349"/>
    </source>
</evidence>
<dbReference type="GO" id="GO:0016491">
    <property type="term" value="F:oxidoreductase activity"/>
    <property type="evidence" value="ECO:0007669"/>
    <property type="project" value="UniProtKB-KW"/>
</dbReference>
<keyword evidence="1" id="KW-0560">Oxidoreductase</keyword>
<dbReference type="OrthoDB" id="272271at2759"/>
<dbReference type="GeneID" id="37078557"/>
<evidence type="ECO:0000313" key="2">
    <source>
        <dbReference type="EMBL" id="PYH46218.1"/>
    </source>
</evidence>
<dbReference type="EMBL" id="KZ821228">
    <property type="protein sequence ID" value="PYH46218.1"/>
    <property type="molecule type" value="Genomic_DNA"/>
</dbReference>
<sequence length="176" mass="20065">MAVVAPLTQPDIQYHPDWDKYQARTARRKTTEDLPSAVPAGFPIQLVSDLVWEGREVETRDDWLVRLSETELDEIDGALQRFRAHNLPWGAIDQSTLPLPTLHDRLRQQSKELHQGRGFFVLRGFRIDHYSRADKIIIYAGVSAHIGNVRGRQEDQRFSNGTALVLSHIKDLTGTT</sequence>
<protein>
    <recommendedName>
        <fullName evidence="4">TauD/TfdA-like domain-containing protein</fullName>
    </recommendedName>
</protein>
<dbReference type="InterPro" id="IPR042098">
    <property type="entry name" value="TauD-like_sf"/>
</dbReference>
<proteinExistence type="predicted"/>
<gene>
    <name evidence="2" type="ORF">BP01DRAFT_381855</name>
</gene>
<dbReference type="Gene3D" id="3.60.130.10">
    <property type="entry name" value="Clavaminate synthase-like"/>
    <property type="match status" value="1"/>
</dbReference>
<accession>A0A319A1Q5</accession>
<evidence type="ECO:0000256" key="1">
    <source>
        <dbReference type="ARBA" id="ARBA00023002"/>
    </source>
</evidence>
<name>A0A319A1Q5_9EURO</name>
<keyword evidence="3" id="KW-1185">Reference proteome</keyword>